<dbReference type="InterPro" id="IPR034201">
    <property type="entry name" value="RNPS1_RRM"/>
</dbReference>
<dbReference type="GO" id="GO:0003723">
    <property type="term" value="F:RNA binding"/>
    <property type="evidence" value="ECO:0007669"/>
    <property type="project" value="UniProtKB-UniRule"/>
</dbReference>
<evidence type="ECO:0000259" key="8">
    <source>
        <dbReference type="PROSITE" id="PS50102"/>
    </source>
</evidence>
<dbReference type="PROSITE" id="PS50102">
    <property type="entry name" value="RRM"/>
    <property type="match status" value="1"/>
</dbReference>
<dbReference type="GO" id="GO:0000398">
    <property type="term" value="P:mRNA splicing, via spliceosome"/>
    <property type="evidence" value="ECO:0007669"/>
    <property type="project" value="TreeGrafter"/>
</dbReference>
<dbReference type="PANTHER" id="PTHR15481">
    <property type="entry name" value="RIBONUCLEIC ACID BINDING PROTEIN S1"/>
    <property type="match status" value="1"/>
</dbReference>
<evidence type="ECO:0000256" key="2">
    <source>
        <dbReference type="ARBA" id="ARBA00022664"/>
    </source>
</evidence>
<evidence type="ECO:0000313" key="9">
    <source>
        <dbReference type="EMBL" id="CAF1264439.1"/>
    </source>
</evidence>
<feature type="domain" description="RRM" evidence="8">
    <location>
        <begin position="496"/>
        <end position="568"/>
    </location>
</feature>
<feature type="compositionally biased region" description="Basic and acidic residues" evidence="7">
    <location>
        <begin position="377"/>
        <end position="391"/>
    </location>
</feature>
<dbReference type="Pfam" id="PF00076">
    <property type="entry name" value="RRM_1"/>
    <property type="match status" value="1"/>
</dbReference>
<evidence type="ECO:0000256" key="5">
    <source>
        <dbReference type="ARBA" id="ARBA00023242"/>
    </source>
</evidence>
<feature type="region of interest" description="Disordered" evidence="7">
    <location>
        <begin position="576"/>
        <end position="676"/>
    </location>
</feature>
<feature type="compositionally biased region" description="Basic and acidic residues" evidence="7">
    <location>
        <begin position="612"/>
        <end position="628"/>
    </location>
</feature>
<dbReference type="PANTHER" id="PTHR15481:SF0">
    <property type="entry name" value="LD23870P-RELATED"/>
    <property type="match status" value="1"/>
</dbReference>
<dbReference type="SUPFAM" id="SSF54928">
    <property type="entry name" value="RNA-binding domain, RBD"/>
    <property type="match status" value="1"/>
</dbReference>
<keyword evidence="2" id="KW-0507">mRNA processing</keyword>
<dbReference type="Gene3D" id="3.30.70.330">
    <property type="match status" value="1"/>
</dbReference>
<evidence type="ECO:0000313" key="11">
    <source>
        <dbReference type="Proteomes" id="UP000663860"/>
    </source>
</evidence>
<dbReference type="EMBL" id="CAJOBB010000572">
    <property type="protein sequence ID" value="CAF3708435.1"/>
    <property type="molecule type" value="Genomic_DNA"/>
</dbReference>
<dbReference type="InterPro" id="IPR000504">
    <property type="entry name" value="RRM_dom"/>
</dbReference>
<dbReference type="SMART" id="SM00360">
    <property type="entry name" value="RRM"/>
    <property type="match status" value="1"/>
</dbReference>
<protein>
    <recommendedName>
        <fullName evidence="8">RRM domain-containing protein</fullName>
    </recommendedName>
</protein>
<keyword evidence="3 6" id="KW-0694">RNA-binding</keyword>
<organism evidence="9 11">
    <name type="scientific">Adineta steineri</name>
    <dbReference type="NCBI Taxonomy" id="433720"/>
    <lineage>
        <taxon>Eukaryota</taxon>
        <taxon>Metazoa</taxon>
        <taxon>Spiralia</taxon>
        <taxon>Gnathifera</taxon>
        <taxon>Rotifera</taxon>
        <taxon>Eurotatoria</taxon>
        <taxon>Bdelloidea</taxon>
        <taxon>Adinetida</taxon>
        <taxon>Adinetidae</taxon>
        <taxon>Adineta</taxon>
    </lineage>
</organism>
<dbReference type="InterPro" id="IPR012677">
    <property type="entry name" value="Nucleotide-bd_a/b_plait_sf"/>
</dbReference>
<keyword evidence="5" id="KW-0539">Nucleus</keyword>
<sequence>MTHERISEEAHGSVVPYPTDETDLLLDYEIMDIFNDSNFVNDLNDVGLCDINQMIESLAGPAESNDFDAYLGRPNQQVLDRSPDYDNNCALALSDTFATPIIKGEKIYSNTKQVALSQSVGVGQTQNIPKPSQKLSIVHDLEESFRPRYKSDYFAQNGKNRKPRYVADRIGNHFVTIKVPVGVRGYIRVAWLTIPDKSGNQYYMPYKFQQSNVSIQEQDVNPLYVPIAADSHGYMRLYLVLIKSTQGELKSISSLEPFQPFRNLFGALDEKKTEQKLALTPKQLIHMYQLDQSQLAFTFCSISPDGKQTIHEWDTTVYSTVLTELPPENSKRKIITCPRCTHEFPLQINGDDDGTPKKVTKKRKIITKFSIDRKKMTVETDTIKNPKESPTKTKRKRASRSSSSGSSSSGTTSSSSASSRSSSSSSSNSSSSTSRSSSAASSPEKKGDRNKVNNNKSSNKKPSEHDIIDEKKPAQSTNSTRRSPSPSSRRQEKEATKIYIGKLSLNVNKEHLAEIFGTFGEIKEIDLPSHRIYTHLHRGFAHIEYVTANGAEQACKYMEGGQVDGKEIVCVLVHGQPPHLSSDRNRRERSPYHGRRRRSPLPPSRHYPPQRRMGDRDRDRGRYNDRRGGYSPPSRNYRRGQSPPTSSRRTGAGGNAAESPKKKERRYSRSSSSESK</sequence>
<evidence type="ECO:0000256" key="1">
    <source>
        <dbReference type="ARBA" id="ARBA00004123"/>
    </source>
</evidence>
<dbReference type="EMBL" id="CAJNOE010000545">
    <property type="protein sequence ID" value="CAF1264439.1"/>
    <property type="molecule type" value="Genomic_DNA"/>
</dbReference>
<feature type="compositionally biased region" description="Low complexity" evidence="7">
    <location>
        <begin position="476"/>
        <end position="488"/>
    </location>
</feature>
<evidence type="ECO:0000313" key="10">
    <source>
        <dbReference type="EMBL" id="CAF3708435.1"/>
    </source>
</evidence>
<feature type="region of interest" description="Disordered" evidence="7">
    <location>
        <begin position="377"/>
        <end position="495"/>
    </location>
</feature>
<gene>
    <name evidence="9" type="ORF">IZO911_LOCUS32071</name>
    <name evidence="10" type="ORF">KXQ929_LOCUS11555</name>
</gene>
<comment type="caution">
    <text evidence="9">The sequence shown here is derived from an EMBL/GenBank/DDBJ whole genome shotgun (WGS) entry which is preliminary data.</text>
</comment>
<dbReference type="GO" id="GO:0005654">
    <property type="term" value="C:nucleoplasm"/>
    <property type="evidence" value="ECO:0007669"/>
    <property type="project" value="TreeGrafter"/>
</dbReference>
<dbReference type="Proteomes" id="UP000663860">
    <property type="component" value="Unassembled WGS sequence"/>
</dbReference>
<accession>A0A815B1N7</accession>
<proteinExistence type="predicted"/>
<name>A0A815B1N7_9BILA</name>
<feature type="compositionally biased region" description="Low complexity" evidence="7">
    <location>
        <begin position="400"/>
        <end position="442"/>
    </location>
</feature>
<dbReference type="GO" id="GO:0005737">
    <property type="term" value="C:cytoplasm"/>
    <property type="evidence" value="ECO:0007669"/>
    <property type="project" value="TreeGrafter"/>
</dbReference>
<keyword evidence="4" id="KW-0508">mRNA splicing</keyword>
<evidence type="ECO:0000256" key="3">
    <source>
        <dbReference type="ARBA" id="ARBA00022884"/>
    </source>
</evidence>
<evidence type="ECO:0000256" key="6">
    <source>
        <dbReference type="PROSITE-ProRule" id="PRU00176"/>
    </source>
</evidence>
<dbReference type="CDD" id="cd12365">
    <property type="entry name" value="RRM_RNPS1"/>
    <property type="match status" value="1"/>
</dbReference>
<reference evidence="9" key="1">
    <citation type="submission" date="2021-02" db="EMBL/GenBank/DDBJ databases">
        <authorList>
            <person name="Nowell W R."/>
        </authorList>
    </citation>
    <scope>NUCLEOTIDE SEQUENCE</scope>
</reference>
<dbReference type="GO" id="GO:0061574">
    <property type="term" value="C:ASAP complex"/>
    <property type="evidence" value="ECO:0007669"/>
    <property type="project" value="TreeGrafter"/>
</dbReference>
<dbReference type="InterPro" id="IPR035979">
    <property type="entry name" value="RBD_domain_sf"/>
</dbReference>
<comment type="subcellular location">
    <subcellularLocation>
        <location evidence="1">Nucleus</location>
    </subcellularLocation>
</comment>
<feature type="compositionally biased region" description="Basic and acidic residues" evidence="7">
    <location>
        <begin position="461"/>
        <end position="473"/>
    </location>
</feature>
<dbReference type="AlphaFoldDB" id="A0A815B1N7"/>
<dbReference type="Proteomes" id="UP000663868">
    <property type="component" value="Unassembled WGS sequence"/>
</dbReference>
<evidence type="ECO:0000256" key="7">
    <source>
        <dbReference type="SAM" id="MobiDB-lite"/>
    </source>
</evidence>
<feature type="compositionally biased region" description="Basic and acidic residues" evidence="7">
    <location>
        <begin position="581"/>
        <end position="591"/>
    </location>
</feature>
<evidence type="ECO:0000256" key="4">
    <source>
        <dbReference type="ARBA" id="ARBA00023187"/>
    </source>
</evidence>